<name>A0A1J9Q480_9EURO</name>
<organism evidence="1 2">
    <name type="scientific">Blastomyces percursus</name>
    <dbReference type="NCBI Taxonomy" id="1658174"/>
    <lineage>
        <taxon>Eukaryota</taxon>
        <taxon>Fungi</taxon>
        <taxon>Dikarya</taxon>
        <taxon>Ascomycota</taxon>
        <taxon>Pezizomycotina</taxon>
        <taxon>Eurotiomycetes</taxon>
        <taxon>Eurotiomycetidae</taxon>
        <taxon>Onygenales</taxon>
        <taxon>Ajellomycetaceae</taxon>
        <taxon>Blastomyces</taxon>
    </lineage>
</organism>
<keyword evidence="2" id="KW-1185">Reference proteome</keyword>
<evidence type="ECO:0000313" key="2">
    <source>
        <dbReference type="Proteomes" id="UP000242791"/>
    </source>
</evidence>
<dbReference type="AlphaFoldDB" id="A0A1J9Q480"/>
<dbReference type="OrthoDB" id="4207238at2759"/>
<dbReference type="Proteomes" id="UP000242791">
    <property type="component" value="Unassembled WGS sequence"/>
</dbReference>
<sequence length="258" mass="30181">RRYIRDFTLITSKVLSPHGQLEYFRMLQTFPFPRGWNRLQSLITHLKKYQLQEHARASIIIPLALHCGLREDWLSSTIKQTIPAIFSAQNQSPIDLIIQVYAAIARSNSLLMVGRICILALHYVEHIKEYAVFNNCNVLAEEDKHRGYKNLVQRTNHRDVEKPLLLQESFRRTLHSLFNNLLRMNEEADEDNDSPNYSVRLEPTKDHIGPKIFSRLSSSKMSDKVGIHFTNLSKLELLHPFVNKLRESYDTDWNKPLF</sequence>
<proteinExistence type="predicted"/>
<gene>
    <name evidence="1" type="ORF">ACJ73_05282</name>
</gene>
<accession>A0A1J9Q480</accession>
<dbReference type="EMBL" id="LGTZ01000812">
    <property type="protein sequence ID" value="OJD23361.1"/>
    <property type="molecule type" value="Genomic_DNA"/>
</dbReference>
<dbReference type="VEuPathDB" id="FungiDB:ACJ73_05282"/>
<protein>
    <submittedName>
        <fullName evidence="1">Uncharacterized protein</fullName>
    </submittedName>
</protein>
<feature type="non-terminal residue" evidence="1">
    <location>
        <position position="1"/>
    </location>
</feature>
<reference evidence="1 2" key="1">
    <citation type="submission" date="2015-08" db="EMBL/GenBank/DDBJ databases">
        <title>Emmonsia species relationships and genome sequence.</title>
        <authorList>
            <person name="Cuomo C.A."/>
            <person name="Schwartz I.S."/>
            <person name="Kenyon C."/>
            <person name="De Hoog G.S."/>
            <person name="Govender N.P."/>
            <person name="Botha A."/>
            <person name="Moreno L."/>
            <person name="De Vries M."/>
            <person name="Munoz J.F."/>
            <person name="Stielow J.B."/>
        </authorList>
    </citation>
    <scope>NUCLEOTIDE SEQUENCE [LARGE SCALE GENOMIC DNA]</scope>
    <source>
        <strain evidence="1 2">EI222</strain>
    </source>
</reference>
<comment type="caution">
    <text evidence="1">The sequence shown here is derived from an EMBL/GenBank/DDBJ whole genome shotgun (WGS) entry which is preliminary data.</text>
</comment>
<evidence type="ECO:0000313" key="1">
    <source>
        <dbReference type="EMBL" id="OJD23361.1"/>
    </source>
</evidence>